<evidence type="ECO:0000256" key="2">
    <source>
        <dbReference type="ARBA" id="ARBA00005417"/>
    </source>
</evidence>
<dbReference type="Proteomes" id="UP000219331">
    <property type="component" value="Unassembled WGS sequence"/>
</dbReference>
<reference evidence="10 11" key="1">
    <citation type="submission" date="2017-08" db="EMBL/GenBank/DDBJ databases">
        <authorList>
            <person name="de Groot N.N."/>
        </authorList>
    </citation>
    <scope>NUCLEOTIDE SEQUENCE [LARGE SCALE GENOMIC DNA]</scope>
    <source>
        <strain evidence="10 11">USBA 352</strain>
    </source>
</reference>
<dbReference type="GO" id="GO:0140359">
    <property type="term" value="F:ABC-type transporter activity"/>
    <property type="evidence" value="ECO:0007669"/>
    <property type="project" value="UniProtKB-ARBA"/>
</dbReference>
<dbReference type="AlphaFoldDB" id="A0A285RSB5"/>
<evidence type="ECO:0000256" key="5">
    <source>
        <dbReference type="ARBA" id="ARBA00022741"/>
    </source>
</evidence>
<dbReference type="Gene3D" id="2.40.50.100">
    <property type="match status" value="1"/>
</dbReference>
<dbReference type="OrthoDB" id="9802264at2"/>
<dbReference type="FunFam" id="3.40.50.300:FF:000042">
    <property type="entry name" value="Maltose/maltodextrin ABC transporter, ATP-binding protein"/>
    <property type="match status" value="1"/>
</dbReference>
<proteinExistence type="inferred from homology"/>
<evidence type="ECO:0000256" key="3">
    <source>
        <dbReference type="ARBA" id="ARBA00022448"/>
    </source>
</evidence>
<dbReference type="PANTHER" id="PTHR43875">
    <property type="entry name" value="MALTODEXTRIN IMPORT ATP-BINDING PROTEIN MSMX"/>
    <property type="match status" value="1"/>
</dbReference>
<keyword evidence="5" id="KW-0547">Nucleotide-binding</keyword>
<organism evidence="10 11">
    <name type="scientific">Stappia indica</name>
    <dbReference type="NCBI Taxonomy" id="538381"/>
    <lineage>
        <taxon>Bacteria</taxon>
        <taxon>Pseudomonadati</taxon>
        <taxon>Pseudomonadota</taxon>
        <taxon>Alphaproteobacteria</taxon>
        <taxon>Hyphomicrobiales</taxon>
        <taxon>Stappiaceae</taxon>
        <taxon>Stappia</taxon>
    </lineage>
</organism>
<dbReference type="PANTHER" id="PTHR43875:SF15">
    <property type="entry name" value="TREHALOSE IMPORT ATP-BINDING PROTEIN SUGC"/>
    <property type="match status" value="1"/>
</dbReference>
<evidence type="ECO:0000259" key="9">
    <source>
        <dbReference type="PROSITE" id="PS50893"/>
    </source>
</evidence>
<dbReference type="InterPro" id="IPR003593">
    <property type="entry name" value="AAA+_ATPase"/>
</dbReference>
<accession>A0A285RSB5</accession>
<evidence type="ECO:0000256" key="4">
    <source>
        <dbReference type="ARBA" id="ARBA00022475"/>
    </source>
</evidence>
<keyword evidence="6 10" id="KW-0067">ATP-binding</keyword>
<evidence type="ECO:0000256" key="1">
    <source>
        <dbReference type="ARBA" id="ARBA00004417"/>
    </source>
</evidence>
<protein>
    <submittedName>
        <fullName evidence="10">Carbohydrate ABC transporter ATP-binding protein, CUT1 family</fullName>
    </submittedName>
</protein>
<dbReference type="InterPro" id="IPR003439">
    <property type="entry name" value="ABC_transporter-like_ATP-bd"/>
</dbReference>
<evidence type="ECO:0000313" key="11">
    <source>
        <dbReference type="Proteomes" id="UP000219331"/>
    </source>
</evidence>
<dbReference type="InterPro" id="IPR008995">
    <property type="entry name" value="Mo/tungstate-bd_C_term_dom"/>
</dbReference>
<dbReference type="PROSITE" id="PS00211">
    <property type="entry name" value="ABC_TRANSPORTER_1"/>
    <property type="match status" value="1"/>
</dbReference>
<comment type="similarity">
    <text evidence="2">Belongs to the ABC transporter superfamily.</text>
</comment>
<dbReference type="Pfam" id="PF00005">
    <property type="entry name" value="ABC_tran"/>
    <property type="match status" value="1"/>
</dbReference>
<dbReference type="GO" id="GO:0016887">
    <property type="term" value="F:ATP hydrolysis activity"/>
    <property type="evidence" value="ECO:0007669"/>
    <property type="project" value="InterPro"/>
</dbReference>
<evidence type="ECO:0000256" key="7">
    <source>
        <dbReference type="ARBA" id="ARBA00022967"/>
    </source>
</evidence>
<gene>
    <name evidence="10" type="ORF">SAMN05421512_102396</name>
</gene>
<dbReference type="GO" id="GO:0055052">
    <property type="term" value="C:ATP-binding cassette (ABC) transporter complex, substrate-binding subunit-containing"/>
    <property type="evidence" value="ECO:0007669"/>
    <property type="project" value="TreeGrafter"/>
</dbReference>
<dbReference type="InterPro" id="IPR017871">
    <property type="entry name" value="ABC_transporter-like_CS"/>
</dbReference>
<evidence type="ECO:0000256" key="6">
    <source>
        <dbReference type="ARBA" id="ARBA00022840"/>
    </source>
</evidence>
<keyword evidence="3" id="KW-0813">Transport</keyword>
<keyword evidence="11" id="KW-1185">Reference proteome</keyword>
<dbReference type="PROSITE" id="PS50893">
    <property type="entry name" value="ABC_TRANSPORTER_2"/>
    <property type="match status" value="1"/>
</dbReference>
<dbReference type="STRING" id="538381.GCA_001696535_03125"/>
<keyword evidence="7" id="KW-1278">Translocase</keyword>
<name>A0A285RSB5_9HYPH</name>
<dbReference type="RefSeq" id="WP_097174131.1">
    <property type="nucleotide sequence ID" value="NZ_OBML01000002.1"/>
</dbReference>
<dbReference type="GO" id="GO:0005524">
    <property type="term" value="F:ATP binding"/>
    <property type="evidence" value="ECO:0007669"/>
    <property type="project" value="UniProtKB-KW"/>
</dbReference>
<feature type="domain" description="ABC transporter" evidence="9">
    <location>
        <begin position="3"/>
        <end position="237"/>
    </location>
</feature>
<dbReference type="EMBL" id="OBML01000002">
    <property type="protein sequence ID" value="SOB97091.1"/>
    <property type="molecule type" value="Genomic_DNA"/>
</dbReference>
<keyword evidence="4" id="KW-1003">Cell membrane</keyword>
<evidence type="ECO:0000313" key="10">
    <source>
        <dbReference type="EMBL" id="SOB97091.1"/>
    </source>
</evidence>
<sequence>MSVSLRALTKRFGQQTAVSNITLDVEAGSFFAILGPSGCGKSTLLRLIAGLETPDEGEIAIGGETVASPSRHVPPEARNVGVVFQSYALWPHMSVHDNVAFPVESAGLAAGERKARVETSLDKVGLAAFAARKPASLSGGQRQRVALARCIAQQAGTILMDEPLANLDPHLRQSMEEELAQFHRQTGATTLYITHDQREAMALADRIAILWEGRLLQAASPETVYQRPAGERVARFIGRSALTRVNVAVAENGMAQVKSGSLTLQVRAPGDARPGAGRVVLRPEDIRAEAGDGALSATVLHASYRGGFFEATADLTGIDEPLVLHLARKVAPGERVPVRITGGWLLPQDG</sequence>
<comment type="subcellular location">
    <subcellularLocation>
        <location evidence="1">Cell inner membrane</location>
        <topology evidence="1">Peripheral membrane protein</topology>
    </subcellularLocation>
</comment>
<dbReference type="InterPro" id="IPR027417">
    <property type="entry name" value="P-loop_NTPase"/>
</dbReference>
<dbReference type="SUPFAM" id="SSF52540">
    <property type="entry name" value="P-loop containing nucleoside triphosphate hydrolases"/>
    <property type="match status" value="1"/>
</dbReference>
<dbReference type="Pfam" id="PF08402">
    <property type="entry name" value="TOBE_2"/>
    <property type="match status" value="1"/>
</dbReference>
<dbReference type="SUPFAM" id="SSF50331">
    <property type="entry name" value="MOP-like"/>
    <property type="match status" value="1"/>
</dbReference>
<dbReference type="InterPro" id="IPR047641">
    <property type="entry name" value="ABC_transpr_MalK/UgpC-like"/>
</dbReference>
<dbReference type="InterPro" id="IPR013611">
    <property type="entry name" value="Transp-assoc_OB_typ2"/>
</dbReference>
<keyword evidence="8" id="KW-0472">Membrane</keyword>
<dbReference type="Gene3D" id="3.40.50.300">
    <property type="entry name" value="P-loop containing nucleotide triphosphate hydrolases"/>
    <property type="match status" value="1"/>
</dbReference>
<dbReference type="SMART" id="SM00382">
    <property type="entry name" value="AAA"/>
    <property type="match status" value="1"/>
</dbReference>
<evidence type="ECO:0000256" key="8">
    <source>
        <dbReference type="ARBA" id="ARBA00023136"/>
    </source>
</evidence>